<dbReference type="Gene3D" id="3.30.420.10">
    <property type="entry name" value="Ribonuclease H-like superfamily/Ribonuclease H"/>
    <property type="match status" value="1"/>
</dbReference>
<dbReference type="EMBL" id="BFEA01000305">
    <property type="protein sequence ID" value="GBG78851.1"/>
    <property type="molecule type" value="Genomic_DNA"/>
</dbReference>
<comment type="subcellular location">
    <subcellularLocation>
        <location evidence="1">Cytoplasm</location>
    </subcellularLocation>
</comment>
<keyword evidence="11" id="KW-1185">Reference proteome</keyword>
<dbReference type="GO" id="GO:0000045">
    <property type="term" value="P:autophagosome assembly"/>
    <property type="evidence" value="ECO:0007669"/>
    <property type="project" value="TreeGrafter"/>
</dbReference>
<dbReference type="GO" id="GO:0000422">
    <property type="term" value="P:autophagy of mitochondrion"/>
    <property type="evidence" value="ECO:0007669"/>
    <property type="project" value="TreeGrafter"/>
</dbReference>
<dbReference type="AlphaFoldDB" id="A0A388L963"/>
<dbReference type="PANTHER" id="PTHR12866">
    <property type="entry name" value="UBIQUITIN-LIKE-CONJUGATING ENZYME ATG3"/>
    <property type="match status" value="1"/>
</dbReference>
<comment type="caution">
    <text evidence="10">The sequence shown here is derived from an EMBL/GenBank/DDBJ whole genome shotgun (WGS) entry which is preliminary data.</text>
</comment>
<evidence type="ECO:0000256" key="2">
    <source>
        <dbReference type="ARBA" id="ARBA00007683"/>
    </source>
</evidence>
<dbReference type="STRING" id="69332.A0A388L963"/>
<keyword evidence="7" id="KW-0072">Autophagy</keyword>
<dbReference type="GO" id="GO:0003676">
    <property type="term" value="F:nucleic acid binding"/>
    <property type="evidence" value="ECO:0007669"/>
    <property type="project" value="InterPro"/>
</dbReference>
<dbReference type="PROSITE" id="PS50994">
    <property type="entry name" value="INTEGRASE"/>
    <property type="match status" value="1"/>
</dbReference>
<proteinExistence type="inferred from homology"/>
<dbReference type="InterPro" id="IPR012337">
    <property type="entry name" value="RNaseH-like_sf"/>
</dbReference>
<reference evidence="10 11" key="1">
    <citation type="journal article" date="2018" name="Cell">
        <title>The Chara Genome: Secondary Complexity and Implications for Plant Terrestrialization.</title>
        <authorList>
            <person name="Nishiyama T."/>
            <person name="Sakayama H."/>
            <person name="Vries J.D."/>
            <person name="Buschmann H."/>
            <person name="Saint-Marcoux D."/>
            <person name="Ullrich K.K."/>
            <person name="Haas F.B."/>
            <person name="Vanderstraeten L."/>
            <person name="Becker D."/>
            <person name="Lang D."/>
            <person name="Vosolsobe S."/>
            <person name="Rombauts S."/>
            <person name="Wilhelmsson P.K.I."/>
            <person name="Janitza P."/>
            <person name="Kern R."/>
            <person name="Heyl A."/>
            <person name="Rumpler F."/>
            <person name="Villalobos L.I.A.C."/>
            <person name="Clay J.M."/>
            <person name="Skokan R."/>
            <person name="Toyoda A."/>
            <person name="Suzuki Y."/>
            <person name="Kagoshima H."/>
            <person name="Schijlen E."/>
            <person name="Tajeshwar N."/>
            <person name="Catarino B."/>
            <person name="Hetherington A.J."/>
            <person name="Saltykova A."/>
            <person name="Bonnot C."/>
            <person name="Breuninger H."/>
            <person name="Symeonidi A."/>
            <person name="Radhakrishnan G.V."/>
            <person name="Van Nieuwerburgh F."/>
            <person name="Deforce D."/>
            <person name="Chang C."/>
            <person name="Karol K.G."/>
            <person name="Hedrich R."/>
            <person name="Ulvskov P."/>
            <person name="Glockner G."/>
            <person name="Delwiche C.F."/>
            <person name="Petrasek J."/>
            <person name="Van de Peer Y."/>
            <person name="Friml J."/>
            <person name="Beilby M."/>
            <person name="Dolan L."/>
            <person name="Kohara Y."/>
            <person name="Sugano S."/>
            <person name="Fujiyama A."/>
            <person name="Delaux P.-M."/>
            <person name="Quint M."/>
            <person name="TheiBen G."/>
            <person name="Hagemann M."/>
            <person name="Harholt J."/>
            <person name="Dunand C."/>
            <person name="Zachgo S."/>
            <person name="Langdale J."/>
            <person name="Maumus F."/>
            <person name="Straeten D.V.D."/>
            <person name="Gould S.B."/>
            <person name="Rensing S.A."/>
        </authorList>
    </citation>
    <scope>NUCLEOTIDE SEQUENCE [LARGE SCALE GENOMIC DNA]</scope>
    <source>
        <strain evidence="10 11">S276</strain>
    </source>
</reference>
<dbReference type="GO" id="GO:0061723">
    <property type="term" value="P:glycophagy"/>
    <property type="evidence" value="ECO:0007669"/>
    <property type="project" value="TreeGrafter"/>
</dbReference>
<organism evidence="10 11">
    <name type="scientific">Chara braunii</name>
    <name type="common">Braun's stonewort</name>
    <dbReference type="NCBI Taxonomy" id="69332"/>
    <lineage>
        <taxon>Eukaryota</taxon>
        <taxon>Viridiplantae</taxon>
        <taxon>Streptophyta</taxon>
        <taxon>Charophyceae</taxon>
        <taxon>Charales</taxon>
        <taxon>Characeae</taxon>
        <taxon>Chara</taxon>
    </lineage>
</organism>
<evidence type="ECO:0000256" key="3">
    <source>
        <dbReference type="ARBA" id="ARBA00022448"/>
    </source>
</evidence>
<dbReference type="InterPro" id="IPR001584">
    <property type="entry name" value="Integrase_cat-core"/>
</dbReference>
<dbReference type="GO" id="GO:0015031">
    <property type="term" value="P:protein transport"/>
    <property type="evidence" value="ECO:0007669"/>
    <property type="project" value="UniProtKB-KW"/>
</dbReference>
<dbReference type="InterPro" id="IPR036397">
    <property type="entry name" value="RNaseH_sf"/>
</dbReference>
<dbReference type="Gramene" id="GBG78851">
    <property type="protein sequence ID" value="GBG78851"/>
    <property type="gene ID" value="CBR_g28076"/>
</dbReference>
<feature type="region of interest" description="Disordered" evidence="8">
    <location>
        <begin position="269"/>
        <end position="303"/>
    </location>
</feature>
<dbReference type="OrthoDB" id="1584384at2759"/>
<evidence type="ECO:0000256" key="6">
    <source>
        <dbReference type="ARBA" id="ARBA00022927"/>
    </source>
</evidence>
<evidence type="ECO:0000256" key="5">
    <source>
        <dbReference type="ARBA" id="ARBA00022786"/>
    </source>
</evidence>
<evidence type="ECO:0000256" key="8">
    <source>
        <dbReference type="SAM" id="MobiDB-lite"/>
    </source>
</evidence>
<evidence type="ECO:0000256" key="4">
    <source>
        <dbReference type="ARBA" id="ARBA00022490"/>
    </source>
</evidence>
<evidence type="ECO:0000259" key="9">
    <source>
        <dbReference type="PROSITE" id="PS50994"/>
    </source>
</evidence>
<dbReference type="GO" id="GO:0000407">
    <property type="term" value="C:phagophore assembly site"/>
    <property type="evidence" value="ECO:0007669"/>
    <property type="project" value="TreeGrafter"/>
</dbReference>
<dbReference type="InterPro" id="IPR007135">
    <property type="entry name" value="Atg3/Atg10"/>
</dbReference>
<gene>
    <name evidence="10" type="ORF">CBR_g28076</name>
</gene>
<evidence type="ECO:0000256" key="7">
    <source>
        <dbReference type="ARBA" id="ARBA00023006"/>
    </source>
</evidence>
<dbReference type="GO" id="GO:0019776">
    <property type="term" value="F:Atg8-family ligase activity"/>
    <property type="evidence" value="ECO:0007669"/>
    <property type="project" value="TreeGrafter"/>
</dbReference>
<dbReference type="GO" id="GO:0005829">
    <property type="term" value="C:cytosol"/>
    <property type="evidence" value="ECO:0007669"/>
    <property type="project" value="TreeGrafter"/>
</dbReference>
<dbReference type="SUPFAM" id="SSF53098">
    <property type="entry name" value="Ribonuclease H-like"/>
    <property type="match status" value="1"/>
</dbReference>
<protein>
    <recommendedName>
        <fullName evidence="9">Integrase catalytic domain-containing protein</fullName>
    </recommendedName>
</protein>
<dbReference type="PANTHER" id="PTHR12866:SF2">
    <property type="entry name" value="UBIQUITIN-LIKE-CONJUGATING ENZYME ATG3"/>
    <property type="match status" value="1"/>
</dbReference>
<comment type="similarity">
    <text evidence="2">Belongs to the ATG3 family.</text>
</comment>
<dbReference type="Pfam" id="PF03987">
    <property type="entry name" value="Autophagy_act_C"/>
    <property type="match status" value="1"/>
</dbReference>
<keyword evidence="6" id="KW-0653">Protein transport</keyword>
<dbReference type="GO" id="GO:0044804">
    <property type="term" value="P:nucleophagy"/>
    <property type="evidence" value="ECO:0007669"/>
    <property type="project" value="TreeGrafter"/>
</dbReference>
<name>A0A388L963_CHABU</name>
<evidence type="ECO:0000256" key="1">
    <source>
        <dbReference type="ARBA" id="ARBA00004496"/>
    </source>
</evidence>
<dbReference type="Proteomes" id="UP000265515">
    <property type="component" value="Unassembled WGS sequence"/>
</dbReference>
<keyword evidence="5" id="KW-0833">Ubl conjugation pathway</keyword>
<sequence length="483" mass="54238">MLDDAKEYVHTSQVCQRDKPRTQAPLGLLEPLPIPAGPGQHIFVIVDRFTKYARLIAMPETARTEHVIKLFMDNWVHDFGLPKTIVSDRDVCFTSEMWKKAAEQMGSQLQMTSGNHAEGNGQAEQMSRVVQHLLRHYIKPSQGDWDEKLPLMANLYNNAVHSTTDVSPNQLHLGWKPRSALDFLLPENRTAATPGTIEFGVQYEKLLQQTVKHIKKSQEAMSPTVNISVPCLRRAVSIEEDYILSGGELLVDDDVEGGWLATHGAPKGAVVSDDEHIPSMDDADGDSSSLKTGERAGAQGEGTSLRNCMGLVDRTGEDSDDVPDMADYDEEDNLVETDPAMLQSTYLVAKEPEEDNILRTRTYDLSLTYDKFYQTPRVWLSGYDENRQPLRPEKALQDVSQDHAKKTVTVEDHPHLAMQQLSVHPCRHGAVMKKIIDVLYSRGSEPRVDQYLFIFLKFIASVIPTMEYDYTVDFDLGPSRVPS</sequence>
<evidence type="ECO:0000313" key="10">
    <source>
        <dbReference type="EMBL" id="GBG78851.1"/>
    </source>
</evidence>
<feature type="domain" description="Integrase catalytic" evidence="9">
    <location>
        <begin position="16"/>
        <end position="176"/>
    </location>
</feature>
<evidence type="ECO:0000313" key="11">
    <source>
        <dbReference type="Proteomes" id="UP000265515"/>
    </source>
</evidence>
<keyword evidence="4" id="KW-0963">Cytoplasm</keyword>
<dbReference type="GO" id="GO:0015074">
    <property type="term" value="P:DNA integration"/>
    <property type="evidence" value="ECO:0007669"/>
    <property type="project" value="InterPro"/>
</dbReference>
<dbReference type="SMR" id="A0A388L963"/>
<accession>A0A388L963</accession>
<keyword evidence="3" id="KW-0813">Transport</keyword>